<dbReference type="PANTHER" id="PTHR30313:SF2">
    <property type="entry name" value="DNA PRIMASE"/>
    <property type="match status" value="1"/>
</dbReference>
<evidence type="ECO:0000259" key="1">
    <source>
        <dbReference type="Pfam" id="PF08275"/>
    </source>
</evidence>
<dbReference type="Proteomes" id="UP000288758">
    <property type="component" value="Chromosome"/>
</dbReference>
<dbReference type="EMBL" id="CP034669">
    <property type="protein sequence ID" value="QAT83399.1"/>
    <property type="molecule type" value="Genomic_DNA"/>
</dbReference>
<dbReference type="InterPro" id="IPR013264">
    <property type="entry name" value="DNAG_N"/>
</dbReference>
<dbReference type="GO" id="GO:0006269">
    <property type="term" value="P:DNA replication, synthesis of primer"/>
    <property type="evidence" value="ECO:0007669"/>
    <property type="project" value="TreeGrafter"/>
</dbReference>
<dbReference type="Gene3D" id="3.40.1360.10">
    <property type="match status" value="1"/>
</dbReference>
<dbReference type="InterPro" id="IPR050219">
    <property type="entry name" value="DnaG_primase"/>
</dbReference>
<accession>A0A410RN94</accession>
<organism evidence="2 3">
    <name type="scientific">Corallococcus coralloides</name>
    <name type="common">Myxococcus coralloides</name>
    <dbReference type="NCBI Taxonomy" id="184914"/>
    <lineage>
        <taxon>Bacteria</taxon>
        <taxon>Pseudomonadati</taxon>
        <taxon>Myxococcota</taxon>
        <taxon>Myxococcia</taxon>
        <taxon>Myxococcales</taxon>
        <taxon>Cystobacterineae</taxon>
        <taxon>Myxococcaceae</taxon>
        <taxon>Corallococcus</taxon>
    </lineage>
</organism>
<evidence type="ECO:0000313" key="2">
    <source>
        <dbReference type="EMBL" id="QAT83399.1"/>
    </source>
</evidence>
<dbReference type="PANTHER" id="PTHR30313">
    <property type="entry name" value="DNA PRIMASE"/>
    <property type="match status" value="1"/>
</dbReference>
<dbReference type="AlphaFoldDB" id="A0A410RN94"/>
<dbReference type="GO" id="GO:0005737">
    <property type="term" value="C:cytoplasm"/>
    <property type="evidence" value="ECO:0007669"/>
    <property type="project" value="TreeGrafter"/>
</dbReference>
<proteinExistence type="predicted"/>
<dbReference type="Gene3D" id="3.90.980.10">
    <property type="entry name" value="DNA primase, catalytic core, N-terminal domain"/>
    <property type="match status" value="1"/>
</dbReference>
<feature type="domain" description="DNA primase DNAG catalytic core N-terminal" evidence="1">
    <location>
        <begin position="37"/>
        <end position="161"/>
    </location>
</feature>
<dbReference type="Pfam" id="PF13155">
    <property type="entry name" value="Toprim_2"/>
    <property type="match status" value="1"/>
</dbReference>
<sequence>MSQTEAREEEKAFQQAARLEREELHRCVTLAATHFQSRLWDDAEGQAARDYIASRGVAPESARAFGLGYASASGAALAETLAREELLDAGERAGVLRHPRAGDRHTDYFKRRVMLPFCSPEGQPLSFIGRDLPPHQRVKYQETRNSSIFIRNTTLFGLTHARDAIRSEGSAIIVEGGFDCMMLHQAGFPHSVGLIATTLSTARIDLLLAAGARELVIMLDPDLGGWRGIQQNSDLLLLYVPRTRVVQLPGKEDPDEFILRAGAGAMRRLLSEARPLTDYLLATALPQGRGASASERKKAIDELSPIFLRLQEGPARTALLEALASHSGLSGPELESLLRTQG</sequence>
<dbReference type="SUPFAM" id="SSF56731">
    <property type="entry name" value="DNA primase core"/>
    <property type="match status" value="1"/>
</dbReference>
<dbReference type="InterPro" id="IPR037068">
    <property type="entry name" value="DNA_primase_core_N_sf"/>
</dbReference>
<evidence type="ECO:0000313" key="3">
    <source>
        <dbReference type="Proteomes" id="UP000288758"/>
    </source>
</evidence>
<dbReference type="CDD" id="cd03364">
    <property type="entry name" value="TOPRIM_DnaG_primases"/>
    <property type="match status" value="1"/>
</dbReference>
<name>A0A410RN94_CORCK</name>
<protein>
    <submittedName>
        <fullName evidence="2">DNA primase</fullName>
    </submittedName>
</protein>
<gene>
    <name evidence="2" type="primary">dnaG1</name>
    <name evidence="2" type="ORF">EJ065_1801</name>
</gene>
<reference evidence="2 3" key="1">
    <citation type="submission" date="2018-12" db="EMBL/GenBank/DDBJ databases">
        <title>Complete Genome Sequence of the Corallopyronin A producing Myxobacterium Corallococcus coralloides B035.</title>
        <authorList>
            <person name="Bouhired S.M."/>
            <person name="Rupp O."/>
            <person name="Blom J."/>
            <person name="Schaeberle T.F."/>
            <person name="Kehraus S."/>
            <person name="Schiefer A."/>
            <person name="Pfarr K."/>
            <person name="Goesmann A."/>
            <person name="Hoerauf A."/>
            <person name="Koenig G.M."/>
        </authorList>
    </citation>
    <scope>NUCLEOTIDE SEQUENCE [LARGE SCALE GENOMIC DNA]</scope>
    <source>
        <strain evidence="2 3">B035</strain>
    </source>
</reference>
<dbReference type="InterPro" id="IPR034151">
    <property type="entry name" value="TOPRIM_DnaG_bac"/>
</dbReference>
<dbReference type="RefSeq" id="WP_164933167.1">
    <property type="nucleotide sequence ID" value="NZ_CP034669.1"/>
</dbReference>
<dbReference type="Pfam" id="PF08275">
    <property type="entry name" value="DNAG_N"/>
    <property type="match status" value="1"/>
</dbReference>